<proteinExistence type="predicted"/>
<evidence type="ECO:0000256" key="5">
    <source>
        <dbReference type="SAM" id="MobiDB-lite"/>
    </source>
</evidence>
<evidence type="ECO:0000256" key="1">
    <source>
        <dbReference type="ARBA" id="ARBA00004167"/>
    </source>
</evidence>
<evidence type="ECO:0000313" key="9">
    <source>
        <dbReference type="Proteomes" id="UP001633002"/>
    </source>
</evidence>
<dbReference type="Pfam" id="PF03168">
    <property type="entry name" value="LEA_2"/>
    <property type="match status" value="1"/>
</dbReference>
<comment type="caution">
    <text evidence="8">The sequence shown here is derived from an EMBL/GenBank/DDBJ whole genome shotgun (WGS) entry which is preliminary data.</text>
</comment>
<evidence type="ECO:0000256" key="3">
    <source>
        <dbReference type="ARBA" id="ARBA00022989"/>
    </source>
</evidence>
<dbReference type="PANTHER" id="PTHR31234">
    <property type="entry name" value="LATE EMBRYOGENESIS ABUNDANT (LEA) HYDROXYPROLINE-RICH GLYCOPROTEIN FAMILY"/>
    <property type="match status" value="1"/>
</dbReference>
<accession>A0ABD3IEU6</accession>
<dbReference type="SUPFAM" id="SSF117070">
    <property type="entry name" value="LEA14-like"/>
    <property type="match status" value="1"/>
</dbReference>
<feature type="domain" description="Late embryogenesis abundant protein LEA-2 subgroup" evidence="7">
    <location>
        <begin position="220"/>
        <end position="308"/>
    </location>
</feature>
<feature type="region of interest" description="Disordered" evidence="5">
    <location>
        <begin position="1"/>
        <end position="35"/>
    </location>
</feature>
<organism evidence="8 9">
    <name type="scientific">Riccia sorocarpa</name>
    <dbReference type="NCBI Taxonomy" id="122646"/>
    <lineage>
        <taxon>Eukaryota</taxon>
        <taxon>Viridiplantae</taxon>
        <taxon>Streptophyta</taxon>
        <taxon>Embryophyta</taxon>
        <taxon>Marchantiophyta</taxon>
        <taxon>Marchantiopsida</taxon>
        <taxon>Marchantiidae</taxon>
        <taxon>Marchantiales</taxon>
        <taxon>Ricciaceae</taxon>
        <taxon>Riccia</taxon>
    </lineage>
</organism>
<keyword evidence="9" id="KW-1185">Reference proteome</keyword>
<keyword evidence="4 6" id="KW-0472">Membrane</keyword>
<dbReference type="GO" id="GO:0016020">
    <property type="term" value="C:membrane"/>
    <property type="evidence" value="ECO:0007669"/>
    <property type="project" value="UniProtKB-SubCell"/>
</dbReference>
<evidence type="ECO:0000313" key="8">
    <source>
        <dbReference type="EMBL" id="KAL3702213.1"/>
    </source>
</evidence>
<dbReference type="AlphaFoldDB" id="A0ABD3IEU6"/>
<comment type="subcellular location">
    <subcellularLocation>
        <location evidence="1">Membrane</location>
        <topology evidence="1">Single-pass membrane protein</topology>
    </subcellularLocation>
</comment>
<feature type="compositionally biased region" description="Basic and acidic residues" evidence="5">
    <location>
        <begin position="88"/>
        <end position="104"/>
    </location>
</feature>
<protein>
    <recommendedName>
        <fullName evidence="7">Late embryogenesis abundant protein LEA-2 subgroup domain-containing protein</fullName>
    </recommendedName>
</protein>
<dbReference type="EMBL" id="JBJQOH010000001">
    <property type="protein sequence ID" value="KAL3702213.1"/>
    <property type="molecule type" value="Genomic_DNA"/>
</dbReference>
<keyword evidence="3 6" id="KW-1133">Transmembrane helix</keyword>
<evidence type="ECO:0000256" key="6">
    <source>
        <dbReference type="SAM" id="Phobius"/>
    </source>
</evidence>
<dbReference type="InterPro" id="IPR044839">
    <property type="entry name" value="NDR1-like"/>
</dbReference>
<gene>
    <name evidence="8" type="ORF">R1sor_020235</name>
</gene>
<evidence type="ECO:0000256" key="2">
    <source>
        <dbReference type="ARBA" id="ARBA00022692"/>
    </source>
</evidence>
<keyword evidence="2 6" id="KW-0812">Transmembrane</keyword>
<sequence>MNRNLSSLFPGPHFFKKATSSPDSPPTPSSRSPFSVTQVDCICKNNLQLFAFPLNRIRKQIQPVSRKGLKRKGKAELEGQLFLSTLRERDMESKTMQKSARREASAAPGGRQPRKSDGRGSESKVGMDPEAAGTEPFAVSTPMRESKPPKRSKKKICLWCCGITTGVIVLVVVILVILLFTLFKPKDPKLTVESVVLNGFSFDISNLLSPRVNVSLDTGVSVKNPNYASFKFRNTTAYIFYHGKPIGESSIPAGEIKSRGTAHLTVPVDVFITSSLLNANLTNDLAAGVFPVSTQVEIRGTANFLNIVKLKNARSISNCNVEIFLSNQTLKSVDCDNNLKV</sequence>
<name>A0ABD3IEU6_9MARC</name>
<feature type="region of interest" description="Disordered" evidence="5">
    <location>
        <begin position="88"/>
        <end position="149"/>
    </location>
</feature>
<feature type="transmembrane region" description="Helical" evidence="6">
    <location>
        <begin position="156"/>
        <end position="183"/>
    </location>
</feature>
<feature type="compositionally biased region" description="Basic and acidic residues" evidence="5">
    <location>
        <begin position="114"/>
        <end position="127"/>
    </location>
</feature>
<dbReference type="Proteomes" id="UP001633002">
    <property type="component" value="Unassembled WGS sequence"/>
</dbReference>
<evidence type="ECO:0000256" key="4">
    <source>
        <dbReference type="ARBA" id="ARBA00023136"/>
    </source>
</evidence>
<reference evidence="8 9" key="1">
    <citation type="submission" date="2024-09" db="EMBL/GenBank/DDBJ databases">
        <title>Chromosome-scale assembly of Riccia sorocarpa.</title>
        <authorList>
            <person name="Paukszto L."/>
        </authorList>
    </citation>
    <scope>NUCLEOTIDE SEQUENCE [LARGE SCALE GENOMIC DNA]</scope>
    <source>
        <strain evidence="8">LP-2024</strain>
        <tissue evidence="8">Aerial parts of the thallus</tissue>
    </source>
</reference>
<dbReference type="InterPro" id="IPR004864">
    <property type="entry name" value="LEA_2"/>
</dbReference>
<evidence type="ECO:0000259" key="7">
    <source>
        <dbReference type="Pfam" id="PF03168"/>
    </source>
</evidence>
<dbReference type="Gene3D" id="2.60.40.1820">
    <property type="match status" value="1"/>
</dbReference>
<dbReference type="PANTHER" id="PTHR31234:SF65">
    <property type="entry name" value="LATE EMBRYOGENESIS ABUNDANT PROTEIN, LEA_2 SUBGROUP"/>
    <property type="match status" value="1"/>
</dbReference>